<dbReference type="FunFam" id="3.30.70.2740:FF:000002">
    <property type="entry name" value="D-2-hydroxyglutarate dehydrogenase mitochondrial"/>
    <property type="match status" value="1"/>
</dbReference>
<evidence type="ECO:0000256" key="3">
    <source>
        <dbReference type="ARBA" id="ARBA00022630"/>
    </source>
</evidence>
<organism evidence="8 9">
    <name type="scientific">Trichosporon asahii var. asahii (strain ATCC 90039 / CBS 2479 / JCM 2466 / KCTC 7840 / NBRC 103889/ NCYC 2677 / UAMH 7654)</name>
    <name type="common">Yeast</name>
    <dbReference type="NCBI Taxonomy" id="1186058"/>
    <lineage>
        <taxon>Eukaryota</taxon>
        <taxon>Fungi</taxon>
        <taxon>Dikarya</taxon>
        <taxon>Basidiomycota</taxon>
        <taxon>Agaricomycotina</taxon>
        <taxon>Tremellomycetes</taxon>
        <taxon>Trichosporonales</taxon>
        <taxon>Trichosporonaceae</taxon>
        <taxon>Trichosporon</taxon>
    </lineage>
</organism>
<keyword evidence="3" id="KW-0285">Flavoprotein</keyword>
<evidence type="ECO:0000313" key="8">
    <source>
        <dbReference type="EMBL" id="EJT50674.1"/>
    </source>
</evidence>
<comment type="catalytic activity">
    <reaction evidence="6">
        <text>(R)-lactate + 2 Fe(III)-[cytochrome c] = 2 Fe(II)-[cytochrome c] + pyruvate + 2 H(+)</text>
        <dbReference type="Rhea" id="RHEA:13521"/>
        <dbReference type="Rhea" id="RHEA-COMP:10350"/>
        <dbReference type="Rhea" id="RHEA-COMP:14399"/>
        <dbReference type="ChEBI" id="CHEBI:15361"/>
        <dbReference type="ChEBI" id="CHEBI:15378"/>
        <dbReference type="ChEBI" id="CHEBI:16004"/>
        <dbReference type="ChEBI" id="CHEBI:29033"/>
        <dbReference type="ChEBI" id="CHEBI:29034"/>
        <dbReference type="EC" id="1.1.2.4"/>
    </reaction>
</comment>
<dbReference type="AlphaFoldDB" id="J6F161"/>
<protein>
    <recommendedName>
        <fullName evidence="7">FAD-binding PCMH-type domain-containing protein</fullName>
    </recommendedName>
</protein>
<dbReference type="PANTHER" id="PTHR43716">
    <property type="entry name" value="D-2-HYDROXYGLUTARATE DEHYDROGENASE, MITOCHONDRIAL"/>
    <property type="match status" value="1"/>
</dbReference>
<dbReference type="InterPro" id="IPR016169">
    <property type="entry name" value="FAD-bd_PCMH_sub2"/>
</dbReference>
<dbReference type="Gene3D" id="1.10.45.10">
    <property type="entry name" value="Vanillyl-alcohol Oxidase, Chain A, domain 4"/>
    <property type="match status" value="1"/>
</dbReference>
<dbReference type="Pfam" id="PF02913">
    <property type="entry name" value="FAD-oxidase_C"/>
    <property type="match status" value="1"/>
</dbReference>
<evidence type="ECO:0000256" key="2">
    <source>
        <dbReference type="ARBA" id="ARBA00008000"/>
    </source>
</evidence>
<dbReference type="Gene3D" id="3.30.70.2740">
    <property type="match status" value="1"/>
</dbReference>
<name>J6F161_TRIAS</name>
<gene>
    <name evidence="8" type="ORF">A1Q1_08226</name>
</gene>
<dbReference type="SUPFAM" id="SSF55103">
    <property type="entry name" value="FAD-linked oxidases, C-terminal domain"/>
    <property type="match status" value="1"/>
</dbReference>
<dbReference type="Proteomes" id="UP000002748">
    <property type="component" value="Unassembled WGS sequence"/>
</dbReference>
<dbReference type="InterPro" id="IPR016166">
    <property type="entry name" value="FAD-bd_PCMH"/>
</dbReference>
<evidence type="ECO:0000256" key="6">
    <source>
        <dbReference type="ARBA" id="ARBA00051436"/>
    </source>
</evidence>
<comment type="cofactor">
    <cofactor evidence="1">
        <name>FAD</name>
        <dbReference type="ChEBI" id="CHEBI:57692"/>
    </cofactor>
</comment>
<evidence type="ECO:0000259" key="7">
    <source>
        <dbReference type="PROSITE" id="PS51387"/>
    </source>
</evidence>
<dbReference type="PROSITE" id="PS51387">
    <property type="entry name" value="FAD_PCMH"/>
    <property type="match status" value="1"/>
</dbReference>
<dbReference type="GO" id="GO:0071949">
    <property type="term" value="F:FAD binding"/>
    <property type="evidence" value="ECO:0007669"/>
    <property type="project" value="InterPro"/>
</dbReference>
<dbReference type="FunFam" id="3.30.70.2190:FF:000001">
    <property type="entry name" value="D-2-hydroxyglutarate dehydrogenase mitochondrial"/>
    <property type="match status" value="1"/>
</dbReference>
<dbReference type="InterPro" id="IPR016164">
    <property type="entry name" value="FAD-linked_Oxase-like_C"/>
</dbReference>
<comment type="similarity">
    <text evidence="2">Belongs to the FAD-binding oxidoreductase/transferase type 4 family.</text>
</comment>
<dbReference type="InterPro" id="IPR006094">
    <property type="entry name" value="Oxid_FAD_bind_N"/>
</dbReference>
<dbReference type="EMBL" id="ALBS01000096">
    <property type="protein sequence ID" value="EJT50674.1"/>
    <property type="molecule type" value="Genomic_DNA"/>
</dbReference>
<dbReference type="Pfam" id="PF01565">
    <property type="entry name" value="FAD_binding_4"/>
    <property type="match status" value="1"/>
</dbReference>
<dbReference type="InterPro" id="IPR036318">
    <property type="entry name" value="FAD-bd_PCMH-like_sf"/>
</dbReference>
<evidence type="ECO:0000256" key="1">
    <source>
        <dbReference type="ARBA" id="ARBA00001974"/>
    </source>
</evidence>
<dbReference type="VEuPathDB" id="FungiDB:A1Q1_08226"/>
<evidence type="ECO:0000256" key="5">
    <source>
        <dbReference type="ARBA" id="ARBA00023002"/>
    </source>
</evidence>
<dbReference type="FunFam" id="1.10.45.10:FF:000001">
    <property type="entry name" value="D-lactate dehydrogenase mitochondrial"/>
    <property type="match status" value="1"/>
</dbReference>
<dbReference type="SUPFAM" id="SSF56176">
    <property type="entry name" value="FAD-binding/transporter-associated domain-like"/>
    <property type="match status" value="1"/>
</dbReference>
<dbReference type="PANTHER" id="PTHR43716:SF1">
    <property type="entry name" value="D-2-HYDROXYGLUTARATE DEHYDROGENASE, MITOCHONDRIAL"/>
    <property type="match status" value="1"/>
</dbReference>
<dbReference type="InterPro" id="IPR004113">
    <property type="entry name" value="FAD-bd_oxidored_4_C"/>
</dbReference>
<feature type="domain" description="FAD-binding PCMH-type" evidence="7">
    <location>
        <begin position="1"/>
        <end position="159"/>
    </location>
</feature>
<evidence type="ECO:0000313" key="9">
    <source>
        <dbReference type="Proteomes" id="UP000002748"/>
    </source>
</evidence>
<dbReference type="Gene3D" id="3.30.465.10">
    <property type="match status" value="1"/>
</dbReference>
<dbReference type="InterPro" id="IPR051264">
    <property type="entry name" value="FAD-oxidored/transferase_4"/>
</dbReference>
<dbReference type="KEGG" id="tasa:A1Q1_08226"/>
<comment type="caution">
    <text evidence="8">The sequence shown here is derived from an EMBL/GenBank/DDBJ whole genome shotgun (WGS) entry which is preliminary data.</text>
</comment>
<sequence length="358" mass="39309">MNKVRSFDPVSGILVVDAGAILETTDNFLESQGFIFPLDLGAKGSCQIGGNVATNAGGLRLLRYGSLHGTVLGLEVVLPDGTIWNGLSKLRKDNTAQNVAAFAVSSYEGVQEVFADAKKYLGEILSAFEFWDAQAYTLVRKVLEENGVEREVFEEEGPFYCLIETGGSNAEHDAEDLMEKNKVLTGVLSQDDTQFKSIWALRELLPESCGKAGAVYKYDLSVPVGEMYEIVEKMRERLRERGLLKGDGAAGDPIRAVVGYGHMGDGKCREHLSPLIAGNLHLNIVADKYTDEIEQAIEPYVYEIVSEKSGSISAEHGLGVMKAPHVHYSQSDVSIDLMRKLKHLFDPKGVLNPYKYIQ</sequence>
<dbReference type="RefSeq" id="XP_014181848.1">
    <property type="nucleotide sequence ID" value="XM_014326373.1"/>
</dbReference>
<dbReference type="HOGENOM" id="CLU_017779_4_1_1"/>
<dbReference type="GO" id="GO:0005739">
    <property type="term" value="C:mitochondrion"/>
    <property type="evidence" value="ECO:0007669"/>
    <property type="project" value="TreeGrafter"/>
</dbReference>
<dbReference type="OrthoDB" id="5332616at2759"/>
<proteinExistence type="inferred from homology"/>
<dbReference type="Gene3D" id="3.30.70.2190">
    <property type="match status" value="1"/>
</dbReference>
<evidence type="ECO:0000256" key="4">
    <source>
        <dbReference type="ARBA" id="ARBA00022827"/>
    </source>
</evidence>
<accession>J6F161</accession>
<keyword evidence="4" id="KW-0274">FAD</keyword>
<dbReference type="GeneID" id="25991738"/>
<reference evidence="8 9" key="1">
    <citation type="journal article" date="2012" name="Eukaryot. Cell">
        <title>Draft genome sequence of CBS 2479, the standard type strain of Trichosporon asahii.</title>
        <authorList>
            <person name="Yang R.Y."/>
            <person name="Li H.T."/>
            <person name="Zhu H."/>
            <person name="Zhou G.P."/>
            <person name="Wang M."/>
            <person name="Wang L."/>
        </authorList>
    </citation>
    <scope>NUCLEOTIDE SEQUENCE [LARGE SCALE GENOMIC DNA]</scope>
    <source>
        <strain evidence="9">ATCC 90039 / CBS 2479 / JCM 2466 / KCTC 7840 / NCYC 2677 / UAMH 7654</strain>
    </source>
</reference>
<keyword evidence="5" id="KW-0560">Oxidoreductase</keyword>
<dbReference type="InterPro" id="IPR016171">
    <property type="entry name" value="Vanillyl_alc_oxidase_C-sub2"/>
</dbReference>
<dbReference type="GO" id="GO:0004458">
    <property type="term" value="F:D-lactate dehydrogenase (cytochrome) activity"/>
    <property type="evidence" value="ECO:0007669"/>
    <property type="project" value="UniProtKB-EC"/>
</dbReference>